<reference evidence="2 3" key="1">
    <citation type="submission" date="2021-03" db="EMBL/GenBank/DDBJ databases">
        <title>Genomic Encyclopedia of Type Strains, Phase IV (KMG-IV): sequencing the most valuable type-strain genomes for metagenomic binning, comparative biology and taxonomic classification.</title>
        <authorList>
            <person name="Goeker M."/>
        </authorList>
    </citation>
    <scope>NUCLEOTIDE SEQUENCE [LARGE SCALE GENOMIC DNA]</scope>
    <source>
        <strain evidence="2 3">DSM 6139</strain>
    </source>
</reference>
<evidence type="ECO:0000313" key="3">
    <source>
        <dbReference type="Proteomes" id="UP001519271"/>
    </source>
</evidence>
<dbReference type="EMBL" id="JAGGKC010000010">
    <property type="protein sequence ID" value="MBP1919013.1"/>
    <property type="molecule type" value="Genomic_DNA"/>
</dbReference>
<accession>A0ABS4G389</accession>
<dbReference type="PANTHER" id="PTHR12526:SF630">
    <property type="entry name" value="GLYCOSYLTRANSFERASE"/>
    <property type="match status" value="1"/>
</dbReference>
<dbReference type="SUPFAM" id="SSF53756">
    <property type="entry name" value="UDP-Glycosyltransferase/glycogen phosphorylase"/>
    <property type="match status" value="1"/>
</dbReference>
<dbReference type="PANTHER" id="PTHR12526">
    <property type="entry name" value="GLYCOSYLTRANSFERASE"/>
    <property type="match status" value="1"/>
</dbReference>
<dbReference type="Gene3D" id="3.40.50.2000">
    <property type="entry name" value="Glycogen Phosphorylase B"/>
    <property type="match status" value="2"/>
</dbReference>
<proteinExistence type="predicted"/>
<dbReference type="RefSeq" id="WP_209459230.1">
    <property type="nucleotide sequence ID" value="NZ_JAGGKC010000010.1"/>
</dbReference>
<dbReference type="InterPro" id="IPR001296">
    <property type="entry name" value="Glyco_trans_1"/>
</dbReference>
<sequence length="401" mass="46014">MKSNTLYIITNSYPEEKHAFSSDEFEYVLNHYSNVKILSFSKYRPREISSKIEYISILQGILEILFPKKIKRKNMVSNIYGIISLNDIRESLMNLYSFICAMSIIRVNNLQDEDLLFSYWLSRSSRIAYYVHNLINTRYICQGHGSDIYKYPPKNLDKILKAAEYIVTVGNNNKRFISNTYHISENKTRIFRLGIGSEMAKKISERTKVIESDTGIRFITVARFEEVKGVDILLESIKLLKESNMLSESIHFDIFGDGRKFQEYFSYIEKYNLSDYVTLRGWIDRDGLVDELAKATAYILPSRSEGLPVVLMESCAAGLPIIATDVGSTTDIAIEGKNAIVCSLPNSELLSEAIVRFINLKPADISIMKDFSFDIFGADYRLEKNLSEKYSFIYDIANGTY</sequence>
<dbReference type="Proteomes" id="UP001519271">
    <property type="component" value="Unassembled WGS sequence"/>
</dbReference>
<keyword evidence="3" id="KW-1185">Reference proteome</keyword>
<name>A0ABS4G389_9CLOT</name>
<dbReference type="CDD" id="cd03801">
    <property type="entry name" value="GT4_PimA-like"/>
    <property type="match status" value="1"/>
</dbReference>
<dbReference type="Pfam" id="PF00534">
    <property type="entry name" value="Glycos_transf_1"/>
    <property type="match status" value="1"/>
</dbReference>
<evidence type="ECO:0000259" key="1">
    <source>
        <dbReference type="Pfam" id="PF00534"/>
    </source>
</evidence>
<evidence type="ECO:0000313" key="2">
    <source>
        <dbReference type="EMBL" id="MBP1919013.1"/>
    </source>
</evidence>
<feature type="domain" description="Glycosyl transferase family 1" evidence="1">
    <location>
        <begin position="207"/>
        <end position="361"/>
    </location>
</feature>
<gene>
    <name evidence="2" type="ORF">J2Z34_001498</name>
</gene>
<protein>
    <submittedName>
        <fullName evidence="2">Glycosyltransferase involved in cell wall biosynthesis</fullName>
    </submittedName>
</protein>
<comment type="caution">
    <text evidence="2">The sequence shown here is derived from an EMBL/GenBank/DDBJ whole genome shotgun (WGS) entry which is preliminary data.</text>
</comment>
<organism evidence="2 3">
    <name type="scientific">Youngiibacter multivorans</name>
    <dbReference type="NCBI Taxonomy" id="937251"/>
    <lineage>
        <taxon>Bacteria</taxon>
        <taxon>Bacillati</taxon>
        <taxon>Bacillota</taxon>
        <taxon>Clostridia</taxon>
        <taxon>Eubacteriales</taxon>
        <taxon>Clostridiaceae</taxon>
        <taxon>Youngiibacter</taxon>
    </lineage>
</organism>